<feature type="binding site" evidence="6">
    <location>
        <position position="188"/>
    </location>
    <ligand>
        <name>Zn(2+)</name>
        <dbReference type="ChEBI" id="CHEBI:29105"/>
    </ligand>
</feature>
<sequence>MSDARAAWGVTWVSVAASALMLVVLPRASSGSLKSTDVLAVSVGFLAVAGAFLTSARPNSEQVPSASVPPPPPAWNLEDMVERAVERRRKKYNSQVDTQDRLQTHESFRKHVDSDNTEVFGFSMEDARKLCEESAAEAHARTPGDVLADLQRGNARFWMGNPSREVGNAFQRRALIVKQFPKVAVLGCSDSRVPVELVFDQGLGGMFVIRVAGNLLDMTTKASLEFAVHHLKVKVVVVMGHEFCGAVKAAIAPISDQMRQDTPSLAQLVGSIKSGLDGNRLSMVYDQRARDREAVVVNAKRQIDMIRRDKEIMKIVAREELIVVGAFYEISSGIVDFFEEVAAPTTETAVSTRDRANSRSHIAQAVPSDEEPETY</sequence>
<keyword evidence="4" id="KW-0456">Lyase</keyword>
<comment type="catalytic activity">
    <reaction evidence="5">
        <text>hydrogencarbonate + H(+) = CO2 + H2O</text>
        <dbReference type="Rhea" id="RHEA:10748"/>
        <dbReference type="ChEBI" id="CHEBI:15377"/>
        <dbReference type="ChEBI" id="CHEBI:15378"/>
        <dbReference type="ChEBI" id="CHEBI:16526"/>
        <dbReference type="ChEBI" id="CHEBI:17544"/>
        <dbReference type="EC" id="4.2.1.1"/>
    </reaction>
</comment>
<dbReference type="SUPFAM" id="SSF53056">
    <property type="entry name" value="beta-carbonic anhydrase, cab"/>
    <property type="match status" value="1"/>
</dbReference>
<name>A0A7S0ZX66_NOCSC</name>
<dbReference type="InterPro" id="IPR015892">
    <property type="entry name" value="Carbonic_anhydrase_CS"/>
</dbReference>
<evidence type="ECO:0000256" key="2">
    <source>
        <dbReference type="ARBA" id="ARBA00012925"/>
    </source>
</evidence>
<evidence type="ECO:0000256" key="4">
    <source>
        <dbReference type="ARBA" id="ARBA00023239"/>
    </source>
</evidence>
<dbReference type="InterPro" id="IPR001765">
    <property type="entry name" value="Carbonic_anhydrase"/>
</dbReference>
<evidence type="ECO:0000256" key="1">
    <source>
        <dbReference type="ARBA" id="ARBA00006217"/>
    </source>
</evidence>
<comment type="similarity">
    <text evidence="1">Belongs to the beta-class carbonic anhydrase family.</text>
</comment>
<dbReference type="GO" id="GO:0015976">
    <property type="term" value="P:carbon utilization"/>
    <property type="evidence" value="ECO:0007669"/>
    <property type="project" value="InterPro"/>
</dbReference>
<dbReference type="PANTHER" id="PTHR11002:SF79">
    <property type="entry name" value="CARBONIC ANHYDRASE 2"/>
    <property type="match status" value="1"/>
</dbReference>
<dbReference type="EMBL" id="HBFQ01014233">
    <property type="protein sequence ID" value="CAD8835509.1"/>
    <property type="molecule type" value="Transcribed_RNA"/>
</dbReference>
<evidence type="ECO:0000313" key="9">
    <source>
        <dbReference type="EMBL" id="CAD8835509.1"/>
    </source>
</evidence>
<evidence type="ECO:0000256" key="3">
    <source>
        <dbReference type="ARBA" id="ARBA00022833"/>
    </source>
</evidence>
<organism evidence="9">
    <name type="scientific">Noctiluca scintillans</name>
    <name type="common">Sea sparkle</name>
    <name type="synonym">Red tide dinoflagellate</name>
    <dbReference type="NCBI Taxonomy" id="2966"/>
    <lineage>
        <taxon>Eukaryota</taxon>
        <taxon>Sar</taxon>
        <taxon>Alveolata</taxon>
        <taxon>Dinophyceae</taxon>
        <taxon>Noctilucales</taxon>
        <taxon>Noctilucaceae</taxon>
        <taxon>Noctiluca</taxon>
    </lineage>
</organism>
<keyword evidence="3 6" id="KW-0862">Zinc</keyword>
<dbReference type="PANTHER" id="PTHR11002">
    <property type="entry name" value="CARBONIC ANHYDRASE"/>
    <property type="match status" value="1"/>
</dbReference>
<dbReference type="GO" id="GO:0008270">
    <property type="term" value="F:zinc ion binding"/>
    <property type="evidence" value="ECO:0007669"/>
    <property type="project" value="InterPro"/>
</dbReference>
<feature type="region of interest" description="Disordered" evidence="7">
    <location>
        <begin position="349"/>
        <end position="375"/>
    </location>
</feature>
<comment type="cofactor">
    <cofactor evidence="6">
        <name>Zn(2+)</name>
        <dbReference type="ChEBI" id="CHEBI:29105"/>
    </cofactor>
    <text evidence="6">Binds 1 zinc ion per subunit.</text>
</comment>
<evidence type="ECO:0000256" key="7">
    <source>
        <dbReference type="SAM" id="MobiDB-lite"/>
    </source>
</evidence>
<feature type="binding site" evidence="6">
    <location>
        <position position="244"/>
    </location>
    <ligand>
        <name>Zn(2+)</name>
        <dbReference type="ChEBI" id="CHEBI:29105"/>
    </ligand>
</feature>
<dbReference type="EC" id="4.2.1.1" evidence="2"/>
<proteinExistence type="inferred from homology"/>
<feature type="binding site" evidence="6">
    <location>
        <position position="241"/>
    </location>
    <ligand>
        <name>Zn(2+)</name>
        <dbReference type="ChEBI" id="CHEBI:29105"/>
    </ligand>
</feature>
<feature type="transmembrane region" description="Helical" evidence="8">
    <location>
        <begin position="6"/>
        <end position="26"/>
    </location>
</feature>
<dbReference type="SMART" id="SM00947">
    <property type="entry name" value="Pro_CA"/>
    <property type="match status" value="1"/>
</dbReference>
<dbReference type="InterPro" id="IPR036874">
    <property type="entry name" value="Carbonic_anhydrase_sf"/>
</dbReference>
<gene>
    <name evidence="9" type="ORF">NSCI0253_LOCUS9857</name>
</gene>
<keyword evidence="6" id="KW-0479">Metal-binding</keyword>
<dbReference type="PROSITE" id="PS00705">
    <property type="entry name" value="PROK_CO2_ANHYDRASE_2"/>
    <property type="match status" value="1"/>
</dbReference>
<dbReference type="Gene3D" id="3.40.1050.10">
    <property type="entry name" value="Carbonic anhydrase"/>
    <property type="match status" value="1"/>
</dbReference>
<keyword evidence="8" id="KW-0812">Transmembrane</keyword>
<protein>
    <recommendedName>
        <fullName evidence="2">carbonic anhydrase</fullName>
        <ecNumber evidence="2">4.2.1.1</ecNumber>
    </recommendedName>
</protein>
<keyword evidence="8" id="KW-0472">Membrane</keyword>
<dbReference type="GO" id="GO:0004089">
    <property type="term" value="F:carbonate dehydratase activity"/>
    <property type="evidence" value="ECO:0007669"/>
    <property type="project" value="UniProtKB-EC"/>
</dbReference>
<feature type="transmembrane region" description="Helical" evidence="8">
    <location>
        <begin position="38"/>
        <end position="56"/>
    </location>
</feature>
<feature type="binding site" evidence="6">
    <location>
        <position position="190"/>
    </location>
    <ligand>
        <name>Zn(2+)</name>
        <dbReference type="ChEBI" id="CHEBI:29105"/>
    </ligand>
</feature>
<reference evidence="9" key="1">
    <citation type="submission" date="2021-01" db="EMBL/GenBank/DDBJ databases">
        <authorList>
            <person name="Corre E."/>
            <person name="Pelletier E."/>
            <person name="Niang G."/>
            <person name="Scheremetjew M."/>
            <person name="Finn R."/>
            <person name="Kale V."/>
            <person name="Holt S."/>
            <person name="Cochrane G."/>
            <person name="Meng A."/>
            <person name="Brown T."/>
            <person name="Cohen L."/>
        </authorList>
    </citation>
    <scope>NUCLEOTIDE SEQUENCE</scope>
</reference>
<dbReference type="Pfam" id="PF00484">
    <property type="entry name" value="Pro_CA"/>
    <property type="match status" value="1"/>
</dbReference>
<evidence type="ECO:0000256" key="8">
    <source>
        <dbReference type="SAM" id="Phobius"/>
    </source>
</evidence>
<evidence type="ECO:0000256" key="5">
    <source>
        <dbReference type="ARBA" id="ARBA00048348"/>
    </source>
</evidence>
<dbReference type="AlphaFoldDB" id="A0A7S0ZX66"/>
<keyword evidence="8" id="KW-1133">Transmembrane helix</keyword>
<accession>A0A7S0ZX66</accession>
<evidence type="ECO:0000256" key="6">
    <source>
        <dbReference type="PIRSR" id="PIRSR601765-1"/>
    </source>
</evidence>